<dbReference type="AlphaFoldDB" id="A0A9K3D2M0"/>
<dbReference type="Proteomes" id="UP000265618">
    <property type="component" value="Unassembled WGS sequence"/>
</dbReference>
<evidence type="ECO:0000313" key="1">
    <source>
        <dbReference type="EMBL" id="GIQ86455.1"/>
    </source>
</evidence>
<comment type="caution">
    <text evidence="1">The sequence shown here is derived from an EMBL/GenBank/DDBJ whole genome shotgun (WGS) entry which is preliminary data.</text>
</comment>
<evidence type="ECO:0000313" key="2">
    <source>
        <dbReference type="Proteomes" id="UP000265618"/>
    </source>
</evidence>
<gene>
    <name evidence="1" type="ORF">KIPB_008311</name>
</gene>
<reference evidence="1 2" key="1">
    <citation type="journal article" date="2018" name="PLoS ONE">
        <title>The draft genome of Kipferlia bialata reveals reductive genome evolution in fornicate parasites.</title>
        <authorList>
            <person name="Tanifuji G."/>
            <person name="Takabayashi S."/>
            <person name="Kume K."/>
            <person name="Takagi M."/>
            <person name="Nakayama T."/>
            <person name="Kamikawa R."/>
            <person name="Inagaki Y."/>
            <person name="Hashimoto T."/>
        </authorList>
    </citation>
    <scope>NUCLEOTIDE SEQUENCE [LARGE SCALE GENOMIC DNA]</scope>
    <source>
        <strain evidence="1">NY0173</strain>
    </source>
</reference>
<sequence>MFGLEGMLHVLAQAEENSNLRVFQVYDPDTSEWTEGATLQDIDTCHVLAHESDRVYLLLVGRYIVTYRPDCGPEYCGCLSHSPDSLLWATVVEEERAVYTSVTGDPIWRLDVHSVLGSGAPNIYAGIRHKLANWAHGPRSRGWEYGDYQGHLHMEPFDSYQPHDWAGEMGGTEDLRSV</sequence>
<protein>
    <submittedName>
        <fullName evidence="1">Uncharacterized protein</fullName>
    </submittedName>
</protein>
<organism evidence="1 2">
    <name type="scientific">Kipferlia bialata</name>
    <dbReference type="NCBI Taxonomy" id="797122"/>
    <lineage>
        <taxon>Eukaryota</taxon>
        <taxon>Metamonada</taxon>
        <taxon>Carpediemonas-like organisms</taxon>
        <taxon>Kipferlia</taxon>
    </lineage>
</organism>
<accession>A0A9K3D2M0</accession>
<keyword evidence="2" id="KW-1185">Reference proteome</keyword>
<name>A0A9K3D2M0_9EUKA</name>
<dbReference type="EMBL" id="BDIP01002540">
    <property type="protein sequence ID" value="GIQ86455.1"/>
    <property type="molecule type" value="Genomic_DNA"/>
</dbReference>
<proteinExistence type="predicted"/>